<accession>A0A5M3XJ24</accession>
<name>A0A5M3XJ24_9ACTN</name>
<comment type="caution">
    <text evidence="1">The sequence shown here is derived from an EMBL/GenBank/DDBJ whole genome shotgun (WGS) entry which is preliminary data.</text>
</comment>
<protein>
    <submittedName>
        <fullName evidence="1">Uncharacterized protein</fullName>
    </submittedName>
</protein>
<evidence type="ECO:0000313" key="1">
    <source>
        <dbReference type="EMBL" id="GES20209.1"/>
    </source>
</evidence>
<proteinExistence type="predicted"/>
<evidence type="ECO:0000313" key="2">
    <source>
        <dbReference type="Proteomes" id="UP000377595"/>
    </source>
</evidence>
<dbReference type="Proteomes" id="UP000377595">
    <property type="component" value="Unassembled WGS sequence"/>
</dbReference>
<organism evidence="1 2">
    <name type="scientific">Acrocarpospora pleiomorpha</name>
    <dbReference type="NCBI Taxonomy" id="90975"/>
    <lineage>
        <taxon>Bacteria</taxon>
        <taxon>Bacillati</taxon>
        <taxon>Actinomycetota</taxon>
        <taxon>Actinomycetes</taxon>
        <taxon>Streptosporangiales</taxon>
        <taxon>Streptosporangiaceae</taxon>
        <taxon>Acrocarpospora</taxon>
    </lineage>
</organism>
<reference evidence="1 2" key="1">
    <citation type="submission" date="2019-10" db="EMBL/GenBank/DDBJ databases">
        <title>Whole genome shotgun sequence of Acrocarpospora pleiomorpha NBRC 16267.</title>
        <authorList>
            <person name="Ichikawa N."/>
            <person name="Kimura A."/>
            <person name="Kitahashi Y."/>
            <person name="Komaki H."/>
            <person name="Oguchi A."/>
        </authorList>
    </citation>
    <scope>NUCLEOTIDE SEQUENCE [LARGE SCALE GENOMIC DNA]</scope>
    <source>
        <strain evidence="1 2">NBRC 16267</strain>
    </source>
</reference>
<dbReference type="AlphaFoldDB" id="A0A5M3XJ24"/>
<keyword evidence="2" id="KW-1185">Reference proteome</keyword>
<gene>
    <name evidence="1" type="ORF">Aple_031050</name>
</gene>
<sequence length="81" mass="8481">MDLALLGGPAGPLPVRVAGVEQLNPQAEPVGGDQLRRVETALRDREFGQRGDVGTSGKLADRLPYLFLAQVAAEAIEAGDV</sequence>
<dbReference type="RefSeq" id="WP_155345256.1">
    <property type="nucleotide sequence ID" value="NZ_BAAAHM010000003.1"/>
</dbReference>
<dbReference type="EMBL" id="BLAF01000015">
    <property type="protein sequence ID" value="GES20209.1"/>
    <property type="molecule type" value="Genomic_DNA"/>
</dbReference>